<feature type="domain" description="ANTAR" evidence="5">
    <location>
        <begin position="176"/>
        <end position="237"/>
    </location>
</feature>
<dbReference type="AlphaFoldDB" id="A0A1I2HSV1"/>
<dbReference type="InterPro" id="IPR036388">
    <property type="entry name" value="WH-like_DNA-bd_sf"/>
</dbReference>
<dbReference type="Pfam" id="PF03861">
    <property type="entry name" value="ANTAR"/>
    <property type="match status" value="1"/>
</dbReference>
<dbReference type="GO" id="GO:0016301">
    <property type="term" value="F:kinase activity"/>
    <property type="evidence" value="ECO:0007669"/>
    <property type="project" value="UniProtKB-KW"/>
</dbReference>
<dbReference type="InterPro" id="IPR005561">
    <property type="entry name" value="ANTAR"/>
</dbReference>
<dbReference type="SMART" id="SM00065">
    <property type="entry name" value="GAF"/>
    <property type="match status" value="1"/>
</dbReference>
<dbReference type="InterPro" id="IPR029016">
    <property type="entry name" value="GAF-like_dom_sf"/>
</dbReference>
<evidence type="ECO:0000313" key="7">
    <source>
        <dbReference type="Proteomes" id="UP000198589"/>
    </source>
</evidence>
<dbReference type="GO" id="GO:0003723">
    <property type="term" value="F:RNA binding"/>
    <property type="evidence" value="ECO:0007669"/>
    <property type="project" value="InterPro"/>
</dbReference>
<dbReference type="InterPro" id="IPR011006">
    <property type="entry name" value="CheY-like_superfamily"/>
</dbReference>
<keyword evidence="1" id="KW-0808">Transferase</keyword>
<dbReference type="InterPro" id="IPR003018">
    <property type="entry name" value="GAF"/>
</dbReference>
<evidence type="ECO:0000256" key="3">
    <source>
        <dbReference type="ARBA" id="ARBA00023015"/>
    </source>
</evidence>
<accession>A0A1I2HSV1</accession>
<dbReference type="OrthoDB" id="3688893at2"/>
<dbReference type="Pfam" id="PF13185">
    <property type="entry name" value="GAF_2"/>
    <property type="match status" value="1"/>
</dbReference>
<dbReference type="Gene3D" id="1.10.10.10">
    <property type="entry name" value="Winged helix-like DNA-binding domain superfamily/Winged helix DNA-binding domain"/>
    <property type="match status" value="1"/>
</dbReference>
<dbReference type="SUPFAM" id="SSF52172">
    <property type="entry name" value="CheY-like"/>
    <property type="match status" value="1"/>
</dbReference>
<dbReference type="Proteomes" id="UP000198589">
    <property type="component" value="Unassembled WGS sequence"/>
</dbReference>
<evidence type="ECO:0000259" key="5">
    <source>
        <dbReference type="PROSITE" id="PS50921"/>
    </source>
</evidence>
<dbReference type="PIRSF" id="PIRSF036625">
    <property type="entry name" value="GAF_ANTAR"/>
    <property type="match status" value="1"/>
</dbReference>
<evidence type="ECO:0000256" key="2">
    <source>
        <dbReference type="ARBA" id="ARBA00022777"/>
    </source>
</evidence>
<keyword evidence="2" id="KW-0418">Kinase</keyword>
<keyword evidence="4" id="KW-0804">Transcription</keyword>
<evidence type="ECO:0000313" key="6">
    <source>
        <dbReference type="EMBL" id="SFF32400.1"/>
    </source>
</evidence>
<evidence type="ECO:0000256" key="4">
    <source>
        <dbReference type="ARBA" id="ARBA00023163"/>
    </source>
</evidence>
<protein>
    <submittedName>
        <fullName evidence="6">GAF domain-containing protein</fullName>
    </submittedName>
</protein>
<proteinExistence type="predicted"/>
<organism evidence="6 7">
    <name type="scientific">Blastococcus tunisiensis</name>
    <dbReference type="NCBI Taxonomy" id="1798228"/>
    <lineage>
        <taxon>Bacteria</taxon>
        <taxon>Bacillati</taxon>
        <taxon>Actinomycetota</taxon>
        <taxon>Actinomycetes</taxon>
        <taxon>Geodermatophilales</taxon>
        <taxon>Geodermatophilaceae</taxon>
        <taxon>Blastococcus</taxon>
    </lineage>
</organism>
<dbReference type="InterPro" id="IPR012074">
    <property type="entry name" value="GAF_ANTAR"/>
</dbReference>
<keyword evidence="3" id="KW-0805">Transcription regulation</keyword>
<dbReference type="RefSeq" id="WP_092200380.1">
    <property type="nucleotide sequence ID" value="NZ_FOND01000011.1"/>
</dbReference>
<dbReference type="SUPFAM" id="SSF55781">
    <property type="entry name" value="GAF domain-like"/>
    <property type="match status" value="1"/>
</dbReference>
<keyword evidence="7" id="KW-1185">Reference proteome</keyword>
<dbReference type="PROSITE" id="PS50921">
    <property type="entry name" value="ANTAR"/>
    <property type="match status" value="1"/>
</dbReference>
<name>A0A1I2HSV1_9ACTN</name>
<dbReference type="SMART" id="SM01012">
    <property type="entry name" value="ANTAR"/>
    <property type="match status" value="1"/>
</dbReference>
<dbReference type="Gene3D" id="3.30.450.40">
    <property type="match status" value="1"/>
</dbReference>
<dbReference type="STRING" id="1798228.SAMN05216574_111142"/>
<reference evidence="7" key="1">
    <citation type="submission" date="2016-10" db="EMBL/GenBank/DDBJ databases">
        <authorList>
            <person name="Varghese N."/>
            <person name="Submissions S."/>
        </authorList>
    </citation>
    <scope>NUCLEOTIDE SEQUENCE [LARGE SCALE GENOMIC DNA]</scope>
    <source>
        <strain evidence="7">DSM 46838</strain>
    </source>
</reference>
<dbReference type="EMBL" id="FOND01000011">
    <property type="protein sequence ID" value="SFF32400.1"/>
    <property type="molecule type" value="Genomic_DNA"/>
</dbReference>
<sequence>MPSHPTADRHLPLTDELAGAFARMSGLLLTQETVDTALGLLSALAQETIPGSTGAGVSIIDGGRRVSSGATDEQVRRADALQYELDEGPCLAAASLRDVVRIDDLAEEDRWPRWAAAARPLGLRATLSAPLVAGDVSLGAMKVYADRPGVFDAHSEQLLGMLSPQAAVLVANVRSYDRAKRFSEDMRKAVRDRDVVNMAKGVLMGRSNLDEESAAAVLLRQAHTAETTVTAAAHAVLESTARRRR</sequence>
<gene>
    <name evidence="6" type="ORF">SAMN05216574_111142</name>
</gene>
<evidence type="ECO:0000256" key="1">
    <source>
        <dbReference type="ARBA" id="ARBA00022679"/>
    </source>
</evidence>